<reference evidence="3" key="1">
    <citation type="submission" date="2021-02" db="EMBL/GenBank/DDBJ databases">
        <authorList>
            <person name="Nowell W R."/>
        </authorList>
    </citation>
    <scope>NUCLEOTIDE SEQUENCE</scope>
</reference>
<feature type="region of interest" description="Disordered" evidence="2">
    <location>
        <begin position="254"/>
        <end position="302"/>
    </location>
</feature>
<feature type="compositionally biased region" description="Polar residues" evidence="2">
    <location>
        <begin position="352"/>
        <end position="394"/>
    </location>
</feature>
<evidence type="ECO:0000256" key="1">
    <source>
        <dbReference type="SAM" id="Coils"/>
    </source>
</evidence>
<dbReference type="SUPFAM" id="SSF46966">
    <property type="entry name" value="Spectrin repeat"/>
    <property type="match status" value="1"/>
</dbReference>
<name>A0A819C026_9BILA</name>
<evidence type="ECO:0000313" key="4">
    <source>
        <dbReference type="Proteomes" id="UP000663866"/>
    </source>
</evidence>
<feature type="compositionally biased region" description="Low complexity" evidence="2">
    <location>
        <begin position="339"/>
        <end position="351"/>
    </location>
</feature>
<comment type="caution">
    <text evidence="3">The sequence shown here is derived from an EMBL/GenBank/DDBJ whole genome shotgun (WGS) entry which is preliminary data.</text>
</comment>
<feature type="compositionally biased region" description="Polar residues" evidence="2">
    <location>
        <begin position="404"/>
        <end position="420"/>
    </location>
</feature>
<feature type="compositionally biased region" description="Polar residues" evidence="2">
    <location>
        <begin position="254"/>
        <end position="277"/>
    </location>
</feature>
<protein>
    <submittedName>
        <fullName evidence="3">Uncharacterized protein</fullName>
    </submittedName>
</protein>
<dbReference type="Proteomes" id="UP000663866">
    <property type="component" value="Unassembled WGS sequence"/>
</dbReference>
<organism evidence="3 4">
    <name type="scientific">Rotaria magnacalcarata</name>
    <dbReference type="NCBI Taxonomy" id="392030"/>
    <lineage>
        <taxon>Eukaryota</taxon>
        <taxon>Metazoa</taxon>
        <taxon>Spiralia</taxon>
        <taxon>Gnathifera</taxon>
        <taxon>Rotifera</taxon>
        <taxon>Eurotatoria</taxon>
        <taxon>Bdelloidea</taxon>
        <taxon>Philodinida</taxon>
        <taxon>Philodinidae</taxon>
        <taxon>Rotaria</taxon>
    </lineage>
</organism>
<feature type="compositionally biased region" description="Basic and acidic residues" evidence="2">
    <location>
        <begin position="316"/>
        <end position="331"/>
    </location>
</feature>
<evidence type="ECO:0000256" key="2">
    <source>
        <dbReference type="SAM" id="MobiDB-lite"/>
    </source>
</evidence>
<evidence type="ECO:0000313" key="3">
    <source>
        <dbReference type="EMBL" id="CAF3812407.1"/>
    </source>
</evidence>
<accession>A0A819C026</accession>
<feature type="coiled-coil region" evidence="1">
    <location>
        <begin position="102"/>
        <end position="161"/>
    </location>
</feature>
<dbReference type="EMBL" id="CAJOBG010000422">
    <property type="protein sequence ID" value="CAF3812407.1"/>
    <property type="molecule type" value="Genomic_DNA"/>
</dbReference>
<sequence>MRTGVQRSTSSHSEPSRRYHNLLYIPRESGYDSSSGISASSTATLTPIEYIIYPIGLRKGQVRKLEDDYQRFTRIYKGIIIRLEKLDSLLSDAERVLDLTRISTVQEELRSVRTQLDEILNLGQELVSKSETYSKLVGPDIENITRNFEELQRRIRVIQEMDSDFIYDIDDARSVISEPAPCFNTKYRKTVHSLERYKADDQTRFAPAYEEYQLQPLLRVRSLKAIDHRTLSAPSSPILQPRYRSYERSNVQYTKQTKNQQSGQDNYQSSISKSASMPNGGFPMQQSLLSYPPPPPPNFYPQQPMVYRERVIDRHVAEKSTSRGESHRQQHQESSAHVQQQNQQQQQQQQQVRSASASGQTQTLNRSIPVQYETSRGFRTTNGFSQEQTPNYFYNEQHGGGTDSYRQQTNDQQIFPSQSVGRHPKRIVN</sequence>
<keyword evidence="1" id="KW-0175">Coiled coil</keyword>
<dbReference type="AlphaFoldDB" id="A0A819C026"/>
<feature type="region of interest" description="Disordered" evidence="2">
    <location>
        <begin position="316"/>
        <end position="429"/>
    </location>
</feature>
<gene>
    <name evidence="3" type="ORF">OVN521_LOCUS4527</name>
</gene>
<keyword evidence="4" id="KW-1185">Reference proteome</keyword>
<proteinExistence type="predicted"/>